<organism evidence="3 4">
    <name type="scientific">Angomonas deanei</name>
    <dbReference type="NCBI Taxonomy" id="59799"/>
    <lineage>
        <taxon>Eukaryota</taxon>
        <taxon>Discoba</taxon>
        <taxon>Euglenozoa</taxon>
        <taxon>Kinetoplastea</taxon>
        <taxon>Metakinetoplastina</taxon>
        <taxon>Trypanosomatida</taxon>
        <taxon>Trypanosomatidae</taxon>
        <taxon>Strigomonadinae</taxon>
        <taxon>Angomonas</taxon>
    </lineage>
</organism>
<reference evidence="3 4" key="1">
    <citation type="submission" date="2020-08" db="EMBL/GenBank/DDBJ databases">
        <authorList>
            <person name="Newling K."/>
            <person name="Davey J."/>
            <person name="Forrester S."/>
        </authorList>
    </citation>
    <scope>NUCLEOTIDE SEQUENCE [LARGE SCALE GENOMIC DNA]</scope>
    <source>
        <strain evidence="4">Crithidia deanei Carvalho (ATCC PRA-265)</strain>
    </source>
</reference>
<dbReference type="Pfam" id="PF07992">
    <property type="entry name" value="Pyr_redox_2"/>
    <property type="match status" value="1"/>
</dbReference>
<dbReference type="PANTHER" id="PTHR21178">
    <property type="entry name" value="CILIA- AND FLAGELLA-ASSOCIATED PROTEIN 61"/>
    <property type="match status" value="1"/>
</dbReference>
<dbReference type="PANTHER" id="PTHR21178:SF8">
    <property type="entry name" value="CILIA- AND FLAGELLA-ASSOCIATED PROTEIN 61"/>
    <property type="match status" value="1"/>
</dbReference>
<gene>
    <name evidence="3" type="ORF">ADEAN_000332600</name>
</gene>
<evidence type="ECO:0000313" key="3">
    <source>
        <dbReference type="EMBL" id="CAD2215868.1"/>
    </source>
</evidence>
<dbReference type="Proteomes" id="UP000515908">
    <property type="component" value="Chromosome 05"/>
</dbReference>
<feature type="domain" description="Cilia- and flagella-associated protein 61 N-terminal" evidence="2">
    <location>
        <begin position="12"/>
        <end position="285"/>
    </location>
</feature>
<evidence type="ECO:0000259" key="1">
    <source>
        <dbReference type="Pfam" id="PF07992"/>
    </source>
</evidence>
<dbReference type="PRINTS" id="PR00368">
    <property type="entry name" value="FADPNR"/>
</dbReference>
<accession>A0A7G2C7T6</accession>
<dbReference type="EMBL" id="LR877149">
    <property type="protein sequence ID" value="CAD2215868.1"/>
    <property type="molecule type" value="Genomic_DNA"/>
</dbReference>
<dbReference type="Pfam" id="PF16092">
    <property type="entry name" value="CFAP61_N"/>
    <property type="match status" value="1"/>
</dbReference>
<dbReference type="OrthoDB" id="382863at2759"/>
<proteinExistence type="predicted"/>
<sequence length="1113" mass="125074">MDSTCKIEGVLIRRSLFSDADDLAELMKMHDYAADGIPRSAVFGGGTKQFFQHLIETSSVTLTAVSSTPELEVVVGFAAFSIVPEGLDPIWETLLQENYSIDPKAITKDNTVEDILCTNTLWLNFMLCPPVTTHLTRVSRETNSRRHDWEAFIAKTPYDGYSLCEELLYHALGTQQHVAHLLCHTHGKFNVIENIGFAEQTPKSKGEGELYYAHRNRVLDKLHLRLGRIEDYDDFVPLLVKGTGVITNLPQDFYLEEILKDQNQENKVLVAETQKTHRLVGMACVRVLSSEEQQLISKRYQTDSFQKFAPVRNRSQTTSNLLLIDFLYFNPEYCFSVTDFIRYLYVHFPTHEYCAVCLPHDIEEPPFLHQFRYLPIRKYQPHNARGESLPIPDGLWVHCRYSLDSLSIQLVNDKNDVAQVEEFMDAPRYGLTPAVSTAFRESANSSLEDDEMAGNHICATLRWGPQRDIVGLASVQRMSVPDMYALRSNYDIDQFTHFNIKKGHDYSATTISLTSQDKKEDFYSEEMRGILVKSLYIIPAFDEGFRTFVSHLLRLCGAEMAVILVSKEVQANPSIAKIFIPAQPRRVVESLTSASGAADNEDSDVDDDVAFLNIKPLNTLLFATKRSLSDAHQRVNTRIVVVGASATGFAFLYRLLTVPYAHFTNIVLVSVDGLTPHLYQNANQWHTDQMEMLEREHSLLFTRQSIRVVTGALVDLDKVNKFVSVDNGVFEPYDYLVLTTGRQYITPPSIRTLQQQEGQSSRAGVIPLNSENAIDRLRQKLKELDRDANNVSNVVVYGSGLEAITVVNAILKEGFSPQRVVLCRPEEDVPDSMNYDAYQIVVNYFKHLGTSVLQGYDASRLEFDDENKLRTVVLDPVSHERAADSAIELNCSIIVCAETKDIDPNVLSTLNKRSIVFDGRVIVENNYRTTDPSVFAAGPVAMFTRRYGATESFDDFNAKDVGYHLAEVLMGFIGFDEFVDPKYHTSNPSEMNNGDKDNTLYTKVLEENGSKVAKHNNVLGEMTEEEALETLRRLPQYSSPLARRTFFLHDFVFSARAASTLTSTSVPPSPAGILIPRTASASSTTSSPSSLTITLALWSRSFTCPSTLTSTPA</sequence>
<feature type="domain" description="FAD/NAD(P)-binding" evidence="1">
    <location>
        <begin position="638"/>
        <end position="944"/>
    </location>
</feature>
<name>A0A7G2C7T6_9TRYP</name>
<dbReference type="VEuPathDB" id="TriTrypDB:ADEAN_000332600"/>
<dbReference type="Gene3D" id="3.50.50.60">
    <property type="entry name" value="FAD/NAD(P)-binding domain"/>
    <property type="match status" value="2"/>
</dbReference>
<evidence type="ECO:0000259" key="2">
    <source>
        <dbReference type="Pfam" id="PF16092"/>
    </source>
</evidence>
<evidence type="ECO:0000313" key="4">
    <source>
        <dbReference type="Proteomes" id="UP000515908"/>
    </source>
</evidence>
<dbReference type="InterPro" id="IPR032151">
    <property type="entry name" value="CFAP61_N"/>
</dbReference>
<dbReference type="GO" id="GO:0016491">
    <property type="term" value="F:oxidoreductase activity"/>
    <property type="evidence" value="ECO:0007669"/>
    <property type="project" value="InterPro"/>
</dbReference>
<keyword evidence="4" id="KW-1185">Reference proteome</keyword>
<dbReference type="InterPro" id="IPR023753">
    <property type="entry name" value="FAD/NAD-binding_dom"/>
</dbReference>
<dbReference type="AlphaFoldDB" id="A0A7G2C7T6"/>
<dbReference type="SUPFAM" id="SSF51905">
    <property type="entry name" value="FAD/NAD(P)-binding domain"/>
    <property type="match status" value="2"/>
</dbReference>
<protein>
    <recommendedName>
        <fullName evidence="5">Pyridine nucleotide-disulphide oxidoreductase</fullName>
    </recommendedName>
</protein>
<evidence type="ECO:0008006" key="5">
    <source>
        <dbReference type="Google" id="ProtNLM"/>
    </source>
</evidence>
<dbReference type="InterPro" id="IPR036188">
    <property type="entry name" value="FAD/NAD-bd_sf"/>
</dbReference>
<dbReference type="InterPro" id="IPR038884">
    <property type="entry name" value="CFAP61"/>
</dbReference>